<keyword evidence="5" id="KW-0547">Nucleotide-binding</keyword>
<evidence type="ECO:0000256" key="9">
    <source>
        <dbReference type="SAM" id="Phobius"/>
    </source>
</evidence>
<evidence type="ECO:0000256" key="1">
    <source>
        <dbReference type="ARBA" id="ARBA00000085"/>
    </source>
</evidence>
<keyword evidence="9" id="KW-0472">Membrane</keyword>
<feature type="transmembrane region" description="Helical" evidence="9">
    <location>
        <begin position="139"/>
        <end position="156"/>
    </location>
</feature>
<evidence type="ECO:0000256" key="5">
    <source>
        <dbReference type="ARBA" id="ARBA00022741"/>
    </source>
</evidence>
<keyword evidence="9" id="KW-0812">Transmembrane</keyword>
<feature type="transmembrane region" description="Helical" evidence="9">
    <location>
        <begin position="38"/>
        <end position="55"/>
    </location>
</feature>
<comment type="catalytic activity">
    <reaction evidence="1">
        <text>ATP + protein L-histidine = ADP + protein N-phospho-L-histidine.</text>
        <dbReference type="EC" id="2.7.13.3"/>
    </reaction>
</comment>
<keyword evidence="4" id="KW-0808">Transferase</keyword>
<keyword evidence="7" id="KW-0067">ATP-binding</keyword>
<dbReference type="InterPro" id="IPR011712">
    <property type="entry name" value="Sig_transdc_His_kin_sub3_dim/P"/>
</dbReference>
<reference evidence="11 12" key="1">
    <citation type="submission" date="2024-06" db="EMBL/GenBank/DDBJ databases">
        <authorList>
            <person name="Bataeva Y.V."/>
            <person name="Grigorian L.N."/>
            <person name="Solomentsev V.I."/>
        </authorList>
    </citation>
    <scope>NUCLEOTIDE SEQUENCE [LARGE SCALE GENOMIC DNA]</scope>
    <source>
        <strain evidence="12">SCPM-O-B-12605 (RCAM04882)</strain>
    </source>
</reference>
<dbReference type="Proteomes" id="UP001432401">
    <property type="component" value="Unassembled WGS sequence"/>
</dbReference>
<name>A0ABV1ZN62_9ACTN</name>
<evidence type="ECO:0000313" key="11">
    <source>
        <dbReference type="EMBL" id="MES0832592.1"/>
    </source>
</evidence>
<feature type="transmembrane region" description="Helical" evidence="9">
    <location>
        <begin position="110"/>
        <end position="127"/>
    </location>
</feature>
<evidence type="ECO:0000256" key="2">
    <source>
        <dbReference type="ARBA" id="ARBA00012438"/>
    </source>
</evidence>
<evidence type="ECO:0000256" key="7">
    <source>
        <dbReference type="ARBA" id="ARBA00022840"/>
    </source>
</evidence>
<keyword evidence="12" id="KW-1185">Reference proteome</keyword>
<evidence type="ECO:0000256" key="4">
    <source>
        <dbReference type="ARBA" id="ARBA00022679"/>
    </source>
</evidence>
<evidence type="ECO:0000256" key="3">
    <source>
        <dbReference type="ARBA" id="ARBA00022553"/>
    </source>
</evidence>
<evidence type="ECO:0000256" key="8">
    <source>
        <dbReference type="ARBA" id="ARBA00023012"/>
    </source>
</evidence>
<dbReference type="RefSeq" id="WP_352982360.1">
    <property type="nucleotide sequence ID" value="NZ_JBEQNA010000008.1"/>
</dbReference>
<feature type="transmembrane region" description="Helical" evidence="9">
    <location>
        <begin position="62"/>
        <end position="79"/>
    </location>
</feature>
<accession>A0ABV1ZN62</accession>
<comment type="caution">
    <text evidence="11">The sequence shown here is derived from an EMBL/GenBank/DDBJ whole genome shotgun (WGS) entry which is preliminary data.</text>
</comment>
<protein>
    <recommendedName>
        <fullName evidence="2">histidine kinase</fullName>
        <ecNumber evidence="2">2.7.13.3</ecNumber>
    </recommendedName>
</protein>
<dbReference type="Gene3D" id="1.20.5.1930">
    <property type="match status" value="1"/>
</dbReference>
<dbReference type="InterPro" id="IPR050482">
    <property type="entry name" value="Sensor_HK_TwoCompSys"/>
</dbReference>
<keyword evidence="8" id="KW-0902">Two-component regulatory system</keyword>
<dbReference type="Pfam" id="PF07730">
    <property type="entry name" value="HisKA_3"/>
    <property type="match status" value="1"/>
</dbReference>
<dbReference type="EMBL" id="JBEQNB010000001">
    <property type="protein sequence ID" value="MES0832592.1"/>
    <property type="molecule type" value="Genomic_DNA"/>
</dbReference>
<proteinExistence type="predicted"/>
<organism evidence="11 12">
    <name type="scientific">Nocardiopsis tropica</name>
    <dbReference type="NCBI Taxonomy" id="109330"/>
    <lineage>
        <taxon>Bacteria</taxon>
        <taxon>Bacillati</taxon>
        <taxon>Actinomycetota</taxon>
        <taxon>Actinomycetes</taxon>
        <taxon>Streptosporangiales</taxon>
        <taxon>Nocardiopsidaceae</taxon>
        <taxon>Nocardiopsis</taxon>
    </lineage>
</organism>
<sequence>MKHILGRWPTWGADAGLVVLALAPPLVSQVYTDTTDAAWAWFAVCGAVAGASVVAGRRLPATAFVAALGTLVAALVGSSLEGVELTPLVLLPLAVLLHGLGSRCAGWRRTVLAVGAGSVMVLAGLSVDRLAVGAGGFDVLSVLALMPLAWATGFAARTRRELLAAAGERAAEATRARRLREEQAALRERARIAREMHDVAAHSLTLLVVHAETLRARGGELPA</sequence>
<evidence type="ECO:0000313" key="12">
    <source>
        <dbReference type="Proteomes" id="UP001432401"/>
    </source>
</evidence>
<evidence type="ECO:0000259" key="10">
    <source>
        <dbReference type="Pfam" id="PF07730"/>
    </source>
</evidence>
<dbReference type="GO" id="GO:0016301">
    <property type="term" value="F:kinase activity"/>
    <property type="evidence" value="ECO:0007669"/>
    <property type="project" value="UniProtKB-KW"/>
</dbReference>
<keyword evidence="6 11" id="KW-0418">Kinase</keyword>
<dbReference type="EC" id="2.7.13.3" evidence="2"/>
<dbReference type="PANTHER" id="PTHR24421:SF10">
    <property type="entry name" value="NITRATE_NITRITE SENSOR PROTEIN NARQ"/>
    <property type="match status" value="1"/>
</dbReference>
<feature type="domain" description="Signal transduction histidine kinase subgroup 3 dimerisation and phosphoacceptor" evidence="10">
    <location>
        <begin position="188"/>
        <end position="219"/>
    </location>
</feature>
<keyword evidence="3" id="KW-0597">Phosphoprotein</keyword>
<evidence type="ECO:0000256" key="6">
    <source>
        <dbReference type="ARBA" id="ARBA00022777"/>
    </source>
</evidence>
<keyword evidence="9" id="KW-1133">Transmembrane helix</keyword>
<gene>
    <name evidence="11" type="ORF">ABUK86_02305</name>
</gene>
<dbReference type="PANTHER" id="PTHR24421">
    <property type="entry name" value="NITRATE/NITRITE SENSOR PROTEIN NARX-RELATED"/>
    <property type="match status" value="1"/>
</dbReference>